<organism evidence="1">
    <name type="scientific">Terrestrivirus sp</name>
    <dbReference type="NCBI Taxonomy" id="2487775"/>
    <lineage>
        <taxon>Viruses</taxon>
        <taxon>Varidnaviria</taxon>
        <taxon>Bamfordvirae</taxon>
        <taxon>Nucleocytoviricota</taxon>
        <taxon>Megaviricetes</taxon>
        <taxon>Imitervirales</taxon>
        <taxon>Mimiviridae</taxon>
        <taxon>Klosneuvirinae</taxon>
    </lineage>
</organism>
<protein>
    <submittedName>
        <fullName evidence="1">Uncharacterized protein</fullName>
    </submittedName>
</protein>
<dbReference type="EMBL" id="MK071982">
    <property type="protein sequence ID" value="AYV75981.1"/>
    <property type="molecule type" value="Genomic_DNA"/>
</dbReference>
<name>A0A3G4ZPT1_9VIRU</name>
<gene>
    <name evidence="1" type="ORF">Terrestrivirus4_29</name>
</gene>
<sequence>MAELINKLRSGFSGLQVSENSSKVKSEDVDLLDRCLSQGRCVEYKYDEHPCRRLVNAQYDLEKTKTFITKCLYGTTTRQGAISGSDFLRHINDYTNPNARNDEWVQHLDDTPYNIAIKNHIDALGRQIRDGQVPMPNRY</sequence>
<proteinExistence type="predicted"/>
<reference evidence="1" key="1">
    <citation type="submission" date="2018-10" db="EMBL/GenBank/DDBJ databases">
        <title>Hidden diversity of soil giant viruses.</title>
        <authorList>
            <person name="Schulz F."/>
            <person name="Alteio L."/>
            <person name="Goudeau D."/>
            <person name="Ryan E.M."/>
            <person name="Malmstrom R.R."/>
            <person name="Blanchard J."/>
            <person name="Woyke T."/>
        </authorList>
    </citation>
    <scope>NUCLEOTIDE SEQUENCE</scope>
    <source>
        <strain evidence="1">TEV1</strain>
    </source>
</reference>
<accession>A0A3G4ZPT1</accession>
<evidence type="ECO:0000313" key="1">
    <source>
        <dbReference type="EMBL" id="AYV75981.1"/>
    </source>
</evidence>